<dbReference type="GO" id="GO:0004222">
    <property type="term" value="F:metalloendopeptidase activity"/>
    <property type="evidence" value="ECO:0007669"/>
    <property type="project" value="UniProtKB-UniRule"/>
</dbReference>
<dbReference type="GO" id="GO:0008270">
    <property type="term" value="F:zinc ion binding"/>
    <property type="evidence" value="ECO:0007669"/>
    <property type="project" value="UniProtKB-UniRule"/>
</dbReference>
<comment type="subunit">
    <text evidence="1">Monomer.</text>
</comment>
<dbReference type="PANTHER" id="PTHR10127">
    <property type="entry name" value="DISCOIDIN, CUB, EGF, LAMININ , AND ZINC METALLOPROTEASE DOMAIN CONTAINING"/>
    <property type="match status" value="1"/>
</dbReference>
<comment type="function">
    <text evidence="2">Zinc metalloprotease. Provoques deadhesion of endothelial cells from cell cultures, and also degradation of fibronectin, fibrinogen and gelatin in vitro. Its role in the venom is not fully understood but it might act as a spreading factor that facilitates diffusion of other venom toxins. Alternatively, it might be involved in the proteolytic processing of other venom toxins or it might play a role in extra-oral digestion of prey.</text>
</comment>
<dbReference type="EMBL" id="HAHK01000176">
    <property type="protein sequence ID" value="SNX34183.1"/>
    <property type="molecule type" value="Transcribed_RNA"/>
</dbReference>
<keyword evidence="3 4" id="KW-0378">Hydrolase</keyword>
<evidence type="ECO:0000256" key="3">
    <source>
        <dbReference type="PROSITE-ProRule" id="PRU01211"/>
    </source>
</evidence>
<evidence type="ECO:0000256" key="4">
    <source>
        <dbReference type="RuleBase" id="RU361183"/>
    </source>
</evidence>
<dbReference type="Pfam" id="PF01400">
    <property type="entry name" value="Astacin"/>
    <property type="match status" value="1"/>
</dbReference>
<dbReference type="GO" id="GO:0006508">
    <property type="term" value="P:proteolysis"/>
    <property type="evidence" value="ECO:0007669"/>
    <property type="project" value="UniProtKB-KW"/>
</dbReference>
<feature type="domain" description="Peptidase M12A" evidence="6">
    <location>
        <begin position="51"/>
        <end position="242"/>
    </location>
</feature>
<reference evidence="7" key="2">
    <citation type="submission" date="2019-05" db="EMBL/GenBank/DDBJ databases">
        <title>Unravelling the molecular evolution of spider venoms.</title>
        <authorList>
            <person name="Pineda S."/>
        </authorList>
    </citation>
    <scope>NUCLEOTIDE SEQUENCE</scope>
</reference>
<keyword evidence="3 4" id="KW-0862">Zinc</keyword>
<name>A0A4Q8K3I9_9ARAC</name>
<sequence>MKFLVVAALVLAVSAIDFDDDLSVNLGDLPMQNPDLFQGDILDIESVDDRNAIPHNNLRWTGRKVPYVIDSSVGGYTNLIYSSMQNYNPTCVQFVPRTYESNYIRIFSGQGCYSNVGMIGGQQPVSLGQGCMYKGTIVHELGHAIGFFHEQNRSDRDQYLTIYWQNIQQGMDTQFFLLKPHENLLLTPFDYNSIMLYGNTAFSKDGRSNTMVAKTGVRLYETYDKPGLSSSDITRVNKMYGC</sequence>
<dbReference type="InterPro" id="IPR034035">
    <property type="entry name" value="Astacin-like_dom"/>
</dbReference>
<evidence type="ECO:0000256" key="2">
    <source>
        <dbReference type="ARBA" id="ARBA00025529"/>
    </source>
</evidence>
<dbReference type="InterPro" id="IPR024079">
    <property type="entry name" value="MetalloPept_cat_dom_sf"/>
</dbReference>
<feature type="binding site" evidence="3">
    <location>
        <position position="143"/>
    </location>
    <ligand>
        <name>Zn(2+)</name>
        <dbReference type="ChEBI" id="CHEBI:29105"/>
        <note>catalytic</note>
    </ligand>
</feature>
<dbReference type="Gene3D" id="3.40.390.10">
    <property type="entry name" value="Collagenase (Catalytic Domain)"/>
    <property type="match status" value="1"/>
</dbReference>
<evidence type="ECO:0000259" key="6">
    <source>
        <dbReference type="PROSITE" id="PS51864"/>
    </source>
</evidence>
<dbReference type="PRINTS" id="PR00480">
    <property type="entry name" value="ASTACIN"/>
</dbReference>
<protein>
    <recommendedName>
        <fullName evidence="4">Metalloendopeptidase</fullName>
        <ecNumber evidence="4">3.4.24.-</ecNumber>
    </recommendedName>
</protein>
<feature type="binding site" evidence="3">
    <location>
        <position position="139"/>
    </location>
    <ligand>
        <name>Zn(2+)</name>
        <dbReference type="ChEBI" id="CHEBI:29105"/>
        <note>catalytic</note>
    </ligand>
</feature>
<comment type="cofactor">
    <cofactor evidence="3 4">
        <name>Zn(2+)</name>
        <dbReference type="ChEBI" id="CHEBI:29105"/>
    </cofactor>
    <text evidence="3 4">Binds 1 zinc ion per subunit.</text>
</comment>
<reference evidence="7" key="1">
    <citation type="submission" date="2017-05" db="EMBL/GenBank/DDBJ databases">
        <authorList>
            <person name="QRISCLOUD D."/>
        </authorList>
    </citation>
    <scope>NUCLEOTIDE SEQUENCE</scope>
</reference>
<proteinExistence type="predicted"/>
<dbReference type="SUPFAM" id="SSF55486">
    <property type="entry name" value="Metalloproteases ('zincins'), catalytic domain"/>
    <property type="match status" value="1"/>
</dbReference>
<keyword evidence="3 4" id="KW-0479">Metal-binding</keyword>
<keyword evidence="3 4" id="KW-0482">Metalloprotease</keyword>
<evidence type="ECO:0000256" key="5">
    <source>
        <dbReference type="SAM" id="SignalP"/>
    </source>
</evidence>
<keyword evidence="5" id="KW-0732">Signal</keyword>
<feature type="binding site" evidence="3">
    <location>
        <position position="149"/>
    </location>
    <ligand>
        <name>Zn(2+)</name>
        <dbReference type="ChEBI" id="CHEBI:29105"/>
        <note>catalytic</note>
    </ligand>
</feature>
<evidence type="ECO:0000313" key="7">
    <source>
        <dbReference type="EMBL" id="SNX34183.1"/>
    </source>
</evidence>
<organism evidence="7">
    <name type="scientific">Liphistius sp. SGP-2016</name>
    <dbReference type="NCBI Taxonomy" id="1905180"/>
    <lineage>
        <taxon>Eukaryota</taxon>
        <taxon>Metazoa</taxon>
        <taxon>Ecdysozoa</taxon>
        <taxon>Arthropoda</taxon>
        <taxon>Chelicerata</taxon>
        <taxon>Arachnida</taxon>
        <taxon>Araneae</taxon>
        <taxon>Mesothelae</taxon>
        <taxon>Liphistiidae</taxon>
        <taxon>Liphistius</taxon>
    </lineage>
</organism>
<keyword evidence="3 4" id="KW-0645">Protease</keyword>
<dbReference type="AlphaFoldDB" id="A0A4Q8K3I9"/>
<dbReference type="PANTHER" id="PTHR10127:SF883">
    <property type="entry name" value="ZINC METALLOPROTEINASE NAS-8"/>
    <property type="match status" value="1"/>
</dbReference>
<dbReference type="SMART" id="SM00235">
    <property type="entry name" value="ZnMc"/>
    <property type="match status" value="1"/>
</dbReference>
<comment type="caution">
    <text evidence="3">Lacks conserved residue(s) required for the propagation of feature annotation.</text>
</comment>
<feature type="active site" evidence="3">
    <location>
        <position position="140"/>
    </location>
</feature>
<feature type="signal peptide" evidence="5">
    <location>
        <begin position="1"/>
        <end position="15"/>
    </location>
</feature>
<dbReference type="InterPro" id="IPR006026">
    <property type="entry name" value="Peptidase_Metallo"/>
</dbReference>
<dbReference type="PROSITE" id="PS51864">
    <property type="entry name" value="ASTACIN"/>
    <property type="match status" value="1"/>
</dbReference>
<dbReference type="EMBL" id="HAHK01000189">
    <property type="protein sequence ID" value="SNX34326.1"/>
    <property type="molecule type" value="Transcribed_RNA"/>
</dbReference>
<accession>A0A4Q8K3I9</accession>
<evidence type="ECO:0000256" key="1">
    <source>
        <dbReference type="ARBA" id="ARBA00011245"/>
    </source>
</evidence>
<dbReference type="EC" id="3.4.24.-" evidence="4"/>
<dbReference type="InterPro" id="IPR001506">
    <property type="entry name" value="Peptidase_M12A"/>
</dbReference>
<dbReference type="CDD" id="cd04280">
    <property type="entry name" value="ZnMc_astacin_like"/>
    <property type="match status" value="1"/>
</dbReference>
<feature type="chain" id="PRO_5033444306" description="Metalloendopeptidase" evidence="5">
    <location>
        <begin position="16"/>
        <end position="242"/>
    </location>
</feature>